<feature type="transmembrane region" description="Helical" evidence="8">
    <location>
        <begin position="7"/>
        <end position="25"/>
    </location>
</feature>
<organism evidence="9 10">
    <name type="scientific">Oceanisphaera psychrotolerans</name>
    <dbReference type="NCBI Taxonomy" id="1414654"/>
    <lineage>
        <taxon>Bacteria</taxon>
        <taxon>Pseudomonadati</taxon>
        <taxon>Pseudomonadota</taxon>
        <taxon>Gammaproteobacteria</taxon>
        <taxon>Aeromonadales</taxon>
        <taxon>Aeromonadaceae</taxon>
        <taxon>Oceanisphaera</taxon>
    </lineage>
</organism>
<evidence type="ECO:0000313" key="10">
    <source>
        <dbReference type="Proteomes" id="UP000243073"/>
    </source>
</evidence>
<keyword evidence="10" id="KW-1185">Reference proteome</keyword>
<dbReference type="EMBL" id="MDKE01000034">
    <property type="protein sequence ID" value="OIN07419.1"/>
    <property type="molecule type" value="Genomic_DNA"/>
</dbReference>
<feature type="transmembrane region" description="Helical" evidence="8">
    <location>
        <begin position="225"/>
        <end position="248"/>
    </location>
</feature>
<dbReference type="GO" id="GO:0005886">
    <property type="term" value="C:plasma membrane"/>
    <property type="evidence" value="ECO:0007669"/>
    <property type="project" value="UniProtKB-SubCell"/>
</dbReference>
<keyword evidence="5 8" id="KW-0812">Transmembrane</keyword>
<dbReference type="AlphaFoldDB" id="A0A1J4QDA0"/>
<dbReference type="Proteomes" id="UP000243073">
    <property type="component" value="Unassembled WGS sequence"/>
</dbReference>
<evidence type="ECO:0000256" key="7">
    <source>
        <dbReference type="ARBA" id="ARBA00023136"/>
    </source>
</evidence>
<feature type="transmembrane region" description="Helical" evidence="8">
    <location>
        <begin position="471"/>
        <end position="492"/>
    </location>
</feature>
<evidence type="ECO:0000256" key="8">
    <source>
        <dbReference type="SAM" id="Phobius"/>
    </source>
</evidence>
<gene>
    <name evidence="9" type="ORF">BFR47_16360</name>
</gene>
<dbReference type="GO" id="GO:0022857">
    <property type="term" value="F:transmembrane transporter activity"/>
    <property type="evidence" value="ECO:0007669"/>
    <property type="project" value="InterPro"/>
</dbReference>
<feature type="transmembrane region" description="Helical" evidence="8">
    <location>
        <begin position="310"/>
        <end position="331"/>
    </location>
</feature>
<keyword evidence="7 8" id="KW-0472">Membrane</keyword>
<evidence type="ECO:0000256" key="6">
    <source>
        <dbReference type="ARBA" id="ARBA00022989"/>
    </source>
</evidence>
<evidence type="ECO:0000256" key="3">
    <source>
        <dbReference type="ARBA" id="ARBA00022448"/>
    </source>
</evidence>
<dbReference type="Pfam" id="PF02028">
    <property type="entry name" value="BCCT"/>
    <property type="match status" value="1"/>
</dbReference>
<evidence type="ECO:0000256" key="4">
    <source>
        <dbReference type="ARBA" id="ARBA00022475"/>
    </source>
</evidence>
<feature type="transmembrane region" description="Helical" evidence="8">
    <location>
        <begin position="45"/>
        <end position="65"/>
    </location>
</feature>
<feature type="transmembrane region" description="Helical" evidence="8">
    <location>
        <begin position="443"/>
        <end position="465"/>
    </location>
</feature>
<dbReference type="PANTHER" id="PTHR30047">
    <property type="entry name" value="HIGH-AFFINITY CHOLINE TRANSPORT PROTEIN-RELATED"/>
    <property type="match status" value="1"/>
</dbReference>
<dbReference type="PANTHER" id="PTHR30047:SF7">
    <property type="entry name" value="HIGH-AFFINITY CHOLINE TRANSPORT PROTEIN"/>
    <property type="match status" value="1"/>
</dbReference>
<name>A0A1J4QDA0_9GAMM</name>
<protein>
    <submittedName>
        <fullName evidence="9">BCCT transporter</fullName>
    </submittedName>
</protein>
<comment type="subcellular location">
    <subcellularLocation>
        <location evidence="1">Cell membrane</location>
        <topology evidence="1">Multi-pass membrane protein</topology>
    </subcellularLocation>
</comment>
<feature type="transmembrane region" description="Helical" evidence="8">
    <location>
        <begin position="343"/>
        <end position="361"/>
    </location>
</feature>
<comment type="similarity">
    <text evidence="2">Belongs to the BCCT transporter (TC 2.A.15) family.</text>
</comment>
<keyword evidence="4" id="KW-1003">Cell membrane</keyword>
<feature type="transmembrane region" description="Helical" evidence="8">
    <location>
        <begin position="402"/>
        <end position="422"/>
    </location>
</feature>
<feature type="transmembrane region" description="Helical" evidence="8">
    <location>
        <begin position="183"/>
        <end position="205"/>
    </location>
</feature>
<sequence length="533" mass="57723">MKNIRPITFWPAFVCLALTVIYTIIDKQNFIAGTSTLNNVIMANLSWLFNLSALLMVFIAAYAFFAPIGRVRIGGQKATPMLTPFRWFAVSLTTVIAMGILFWSVAEPVLHYHEPPKYLGVTPESAEAMRFSMSTIFVHWTITPYAIYTVAALAFALVFHNLKLPFSIGSMLRPLLGRWVDGIGGQVVDGLALFSVVLGMSATLTSGLLVIGDGMESVLGIEKSAAGYAMIAIAIIGSAIISAASGLYRGIQTLARINTWLYFVGALFIFIVGPTAFILSLGVESLGVYLSDFFARNLVTGASGNDQWPGWWTVAFFASWFAWAPLSCLFLGKIARGYTVRQFIIVNLLLPSLFGFLWFSIFSGSSLYFDTTLGGIMYQAYQDNGFASVIYVLFDQLPGSTLLSALFIFACFITFITAADSNTDAIGGLCIKGVDAENLKSPLWVKATWGCAIAFVAWISASYIGVDAIKMLFNLSGVPGMLIVLGAGFSFLKLAQRVQIDGQIVELKPGVLAEMEADAKSVRAMPAAGLPQE</sequence>
<proteinExistence type="inferred from homology"/>
<feature type="transmembrane region" description="Helical" evidence="8">
    <location>
        <begin position="260"/>
        <end position="290"/>
    </location>
</feature>
<feature type="transmembrane region" description="Helical" evidence="8">
    <location>
        <begin position="85"/>
        <end position="106"/>
    </location>
</feature>
<accession>A0A1J4QDA0</accession>
<dbReference type="OrthoDB" id="9775735at2"/>
<keyword evidence="6 8" id="KW-1133">Transmembrane helix</keyword>
<evidence type="ECO:0000256" key="1">
    <source>
        <dbReference type="ARBA" id="ARBA00004651"/>
    </source>
</evidence>
<evidence type="ECO:0000256" key="2">
    <source>
        <dbReference type="ARBA" id="ARBA00005658"/>
    </source>
</evidence>
<keyword evidence="3" id="KW-0813">Transport</keyword>
<dbReference type="InterPro" id="IPR000060">
    <property type="entry name" value="BCCT_transptr"/>
</dbReference>
<dbReference type="RefSeq" id="WP_071473419.1">
    <property type="nucleotide sequence ID" value="NZ_MDKE01000034.1"/>
</dbReference>
<reference evidence="9 10" key="1">
    <citation type="submission" date="2016-07" db="EMBL/GenBank/DDBJ databases">
        <title>Draft Genome Sequence of Oceanisphaera psychrotolerans, isolated from coastal sediment samples.</title>
        <authorList>
            <person name="Zhuo S."/>
            <person name="Ruan Z."/>
        </authorList>
    </citation>
    <scope>NUCLEOTIDE SEQUENCE [LARGE SCALE GENOMIC DNA]</scope>
    <source>
        <strain evidence="9 10">LAM-WHM-ZC</strain>
    </source>
</reference>
<comment type="caution">
    <text evidence="9">The sequence shown here is derived from an EMBL/GenBank/DDBJ whole genome shotgun (WGS) entry which is preliminary data.</text>
</comment>
<evidence type="ECO:0000256" key="5">
    <source>
        <dbReference type="ARBA" id="ARBA00022692"/>
    </source>
</evidence>
<evidence type="ECO:0000313" key="9">
    <source>
        <dbReference type="EMBL" id="OIN07419.1"/>
    </source>
</evidence>
<dbReference type="STRING" id="1414654.BFR47_16360"/>
<feature type="transmembrane region" description="Helical" evidence="8">
    <location>
        <begin position="142"/>
        <end position="162"/>
    </location>
</feature>